<dbReference type="OMA" id="FGNCCCS"/>
<reference evidence="1" key="2">
    <citation type="submission" date="2021-03" db="UniProtKB">
        <authorList>
            <consortium name="EnsemblPlants"/>
        </authorList>
    </citation>
    <scope>IDENTIFICATION</scope>
</reference>
<dbReference type="Pfam" id="PF09814">
    <property type="entry name" value="HECT_2"/>
    <property type="match status" value="2"/>
</dbReference>
<dbReference type="GO" id="GO:0000151">
    <property type="term" value="C:ubiquitin ligase complex"/>
    <property type="evidence" value="ECO:0007669"/>
    <property type="project" value="TreeGrafter"/>
</dbReference>
<dbReference type="PANTHER" id="PTHR31531">
    <property type="entry name" value="E3 UBIQUITIN-PROTEIN LIGASE E3D FAMILY MEMBER"/>
    <property type="match status" value="1"/>
</dbReference>
<dbReference type="Gramene" id="evm.model.05.1405">
    <property type="protein sequence ID" value="cds.evm.model.05.1405"/>
    <property type="gene ID" value="evm.TU.05.1405"/>
</dbReference>
<dbReference type="GO" id="GO:0005634">
    <property type="term" value="C:nucleus"/>
    <property type="evidence" value="ECO:0007669"/>
    <property type="project" value="TreeGrafter"/>
</dbReference>
<organism evidence="1 2">
    <name type="scientific">Cannabis sativa</name>
    <name type="common">Hemp</name>
    <name type="synonym">Marijuana</name>
    <dbReference type="NCBI Taxonomy" id="3483"/>
    <lineage>
        <taxon>Eukaryota</taxon>
        <taxon>Viridiplantae</taxon>
        <taxon>Streptophyta</taxon>
        <taxon>Embryophyta</taxon>
        <taxon>Tracheophyta</taxon>
        <taxon>Spermatophyta</taxon>
        <taxon>Magnoliopsida</taxon>
        <taxon>eudicotyledons</taxon>
        <taxon>Gunneridae</taxon>
        <taxon>Pentapetalae</taxon>
        <taxon>rosids</taxon>
        <taxon>fabids</taxon>
        <taxon>Rosales</taxon>
        <taxon>Cannabaceae</taxon>
        <taxon>Cannabis</taxon>
    </lineage>
</organism>
<keyword evidence="2" id="KW-1185">Reference proteome</keyword>
<dbReference type="Proteomes" id="UP000596661">
    <property type="component" value="Chromosome 5"/>
</dbReference>
<evidence type="ECO:0000313" key="2">
    <source>
        <dbReference type="Proteomes" id="UP000596661"/>
    </source>
</evidence>
<reference evidence="1" key="1">
    <citation type="submission" date="2018-11" db="EMBL/GenBank/DDBJ databases">
        <authorList>
            <person name="Grassa J C."/>
        </authorList>
    </citation>
    <scope>NUCLEOTIDE SEQUENCE [LARGE SCALE GENOMIC DNA]</scope>
</reference>
<dbReference type="InterPro" id="IPR019193">
    <property type="entry name" value="UBQ-conj_enz_E2-bd_prot"/>
</dbReference>
<evidence type="ECO:0000313" key="1">
    <source>
        <dbReference type="EnsemblPlants" id="cds.evm.model.05.1405"/>
    </source>
</evidence>
<dbReference type="GO" id="GO:0005829">
    <property type="term" value="C:cytosol"/>
    <property type="evidence" value="ECO:0007669"/>
    <property type="project" value="TreeGrafter"/>
</dbReference>
<dbReference type="GO" id="GO:0061630">
    <property type="term" value="F:ubiquitin protein ligase activity"/>
    <property type="evidence" value="ECO:0007669"/>
    <property type="project" value="TreeGrafter"/>
</dbReference>
<sequence length="560" mass="62612">MTGDLCNFESPRQWRFTWEAQSHIPTLRLFLFDPQTKPLVQCRNLKVNVSLSQSLVMVTWFDDKEVSLRVPIPRVLIDDESPVRFTAFDDHIEVKLVLLLPVGHAIVSGFDSILNFSGDDENLNLDASTPLSVDSDIRNLSSSEGVHFYCQNCEFKLTRSPLRNFSEMPSVNWREVADNWFGACCCSFGGISEKLVTKFTNSYSCMKGMCLVNFATIVVCNEDLVGCNLSDLGGDEFHGVESDLIGDIGFDESTATSVSDPVIDEESKDKNIKDEEFGASIVCKDTDEESNLERLSHLCLESNLAGNEELEQGCCTHHVSEKLLNNEKLIESTKISENQKSFLNGFLGNIFMIRSSNLSKEVEWVEYFCPQCSTLLGAYPCANGSAPVDGGVRFFKCYLSTSLPAGGSKDFFRGYTLEKLFSTQLLDCAKDELSFRTVARDLKTRVPILQVVLTNSNSWSCTGYCSSTTSCMEPAPKLDLQPVIKVLFSECSKYTESEIRTMEDQIKNDLAGEVFMPRCQIEDIVESLVSAKNALPHSCSSLQARTIEDSRFWKNVMPRI</sequence>
<dbReference type="GO" id="GO:0043161">
    <property type="term" value="P:proteasome-mediated ubiquitin-dependent protein catabolic process"/>
    <property type="evidence" value="ECO:0007669"/>
    <property type="project" value="TreeGrafter"/>
</dbReference>
<dbReference type="GO" id="GO:0006513">
    <property type="term" value="P:protein monoubiquitination"/>
    <property type="evidence" value="ECO:0007669"/>
    <property type="project" value="TreeGrafter"/>
</dbReference>
<dbReference type="GO" id="GO:0030332">
    <property type="term" value="F:cyclin binding"/>
    <property type="evidence" value="ECO:0007669"/>
    <property type="project" value="TreeGrafter"/>
</dbReference>
<dbReference type="GO" id="GO:0031624">
    <property type="term" value="F:ubiquitin conjugating enzyme binding"/>
    <property type="evidence" value="ECO:0007669"/>
    <property type="project" value="TreeGrafter"/>
</dbReference>
<dbReference type="GO" id="GO:0051865">
    <property type="term" value="P:protein autoubiquitination"/>
    <property type="evidence" value="ECO:0007669"/>
    <property type="project" value="TreeGrafter"/>
</dbReference>
<evidence type="ECO:0008006" key="3">
    <source>
        <dbReference type="Google" id="ProtNLM"/>
    </source>
</evidence>
<dbReference type="EMBL" id="UZAU01000535">
    <property type="status" value="NOT_ANNOTATED_CDS"/>
    <property type="molecule type" value="Genomic_DNA"/>
</dbReference>
<dbReference type="AlphaFoldDB" id="A0A803PL69"/>
<name>A0A803PL69_CANSA</name>
<dbReference type="GO" id="GO:0000209">
    <property type="term" value="P:protein polyubiquitination"/>
    <property type="evidence" value="ECO:0007669"/>
    <property type="project" value="TreeGrafter"/>
</dbReference>
<protein>
    <recommendedName>
        <fullName evidence="3">Ubiquitin-conjugating enzyme E2-binding protein</fullName>
    </recommendedName>
</protein>
<proteinExistence type="predicted"/>
<dbReference type="PANTHER" id="PTHR31531:SF2">
    <property type="entry name" value="E3 UBIQUITIN-PROTEIN LIGASE E3D"/>
    <property type="match status" value="1"/>
</dbReference>
<accession>A0A803PL69</accession>
<dbReference type="EnsemblPlants" id="evm.model.05.1405">
    <property type="protein sequence ID" value="cds.evm.model.05.1405"/>
    <property type="gene ID" value="evm.TU.05.1405"/>
</dbReference>